<dbReference type="GO" id="GO:0030289">
    <property type="term" value="C:protein phosphatase 4 complex"/>
    <property type="evidence" value="ECO:0007669"/>
    <property type="project" value="InterPro"/>
</dbReference>
<dbReference type="PANTHER" id="PTHR16487">
    <property type="entry name" value="PPP4R2-RELATED PROTEIN"/>
    <property type="match status" value="1"/>
</dbReference>
<accession>A0A7T8K0F4</accession>
<evidence type="ECO:0000256" key="1">
    <source>
        <dbReference type="ARBA" id="ARBA00009207"/>
    </source>
</evidence>
<keyword evidence="4" id="KW-1185">Reference proteome</keyword>
<feature type="compositionally biased region" description="Acidic residues" evidence="2">
    <location>
        <begin position="177"/>
        <end position="197"/>
    </location>
</feature>
<evidence type="ECO:0000256" key="2">
    <source>
        <dbReference type="SAM" id="MobiDB-lite"/>
    </source>
</evidence>
<reference evidence="4" key="1">
    <citation type="submission" date="2021-01" db="EMBL/GenBank/DDBJ databases">
        <title>Caligus Genome Assembly.</title>
        <authorList>
            <person name="Gallardo-Escarate C."/>
        </authorList>
    </citation>
    <scope>NUCLEOTIDE SEQUENCE [LARGE SCALE GENOMIC DNA]</scope>
</reference>
<dbReference type="PANTHER" id="PTHR16487:SF0">
    <property type="entry name" value="PROTEIN PHOSPHATASE 4 REGULATORY SUBUNIT 2-RELATED"/>
    <property type="match status" value="1"/>
</dbReference>
<dbReference type="GO" id="GO:0005634">
    <property type="term" value="C:nucleus"/>
    <property type="evidence" value="ECO:0007669"/>
    <property type="project" value="TreeGrafter"/>
</dbReference>
<organism evidence="3 4">
    <name type="scientific">Caligus rogercresseyi</name>
    <name type="common">Sea louse</name>
    <dbReference type="NCBI Taxonomy" id="217165"/>
    <lineage>
        <taxon>Eukaryota</taxon>
        <taxon>Metazoa</taxon>
        <taxon>Ecdysozoa</taxon>
        <taxon>Arthropoda</taxon>
        <taxon>Crustacea</taxon>
        <taxon>Multicrustacea</taxon>
        <taxon>Hexanauplia</taxon>
        <taxon>Copepoda</taxon>
        <taxon>Siphonostomatoida</taxon>
        <taxon>Caligidae</taxon>
        <taxon>Caligus</taxon>
    </lineage>
</organism>
<dbReference type="OrthoDB" id="341898at2759"/>
<evidence type="ECO:0000313" key="4">
    <source>
        <dbReference type="Proteomes" id="UP000595437"/>
    </source>
</evidence>
<dbReference type="GO" id="GO:0019888">
    <property type="term" value="F:protein phosphatase regulator activity"/>
    <property type="evidence" value="ECO:0007669"/>
    <property type="project" value="InterPro"/>
</dbReference>
<feature type="non-terminal residue" evidence="3">
    <location>
        <position position="1"/>
    </location>
</feature>
<sequence>MSALLDNMEEVQMELNSFEKKSTREDAAAEIPPILDDYLVFIARTGNTHFPWMKIKPLFRSKLEQVISEFSQKSEEIPPTPNVDPFQFDAVRDSVLEQLDVFGESPSQFRGSHYKRTDKFMRALEKNMLVVSTIEAVVDPPPLAPPPLGGPNNGLSSFSSTLEQRERDAHLLNGGMSEEEEEEQEEDESTKEEEEESLASHEVCQYSPPQSNGSSQSQDHMNGGTNTDLEAS</sequence>
<dbReference type="EMBL" id="CP045900">
    <property type="protein sequence ID" value="QQP41903.1"/>
    <property type="molecule type" value="Genomic_DNA"/>
</dbReference>
<dbReference type="Proteomes" id="UP000595437">
    <property type="component" value="Chromosome 11"/>
</dbReference>
<evidence type="ECO:0000313" key="3">
    <source>
        <dbReference type="EMBL" id="QQP41903.1"/>
    </source>
</evidence>
<feature type="non-terminal residue" evidence="3">
    <location>
        <position position="232"/>
    </location>
</feature>
<proteinExistence type="inferred from homology"/>
<dbReference type="Pfam" id="PF09184">
    <property type="entry name" value="PPP4R2"/>
    <property type="match status" value="1"/>
</dbReference>
<feature type="compositionally biased region" description="Low complexity" evidence="2">
    <location>
        <begin position="200"/>
        <end position="218"/>
    </location>
</feature>
<feature type="region of interest" description="Disordered" evidence="2">
    <location>
        <begin position="142"/>
        <end position="232"/>
    </location>
</feature>
<name>A0A7T8K0F4_CALRO</name>
<feature type="compositionally biased region" description="Polar residues" evidence="2">
    <location>
        <begin position="219"/>
        <end position="232"/>
    </location>
</feature>
<comment type="similarity">
    <text evidence="1">Belongs to the PPP4R2 family.</text>
</comment>
<protein>
    <submittedName>
        <fullName evidence="3">Serine/threonineprotein phosphatase 4 regulatory subunit 2like</fullName>
    </submittedName>
</protein>
<gene>
    <name evidence="3" type="ORF">FKW44_016404</name>
</gene>
<dbReference type="AlphaFoldDB" id="A0A7T8K0F4"/>
<dbReference type="InterPro" id="IPR015267">
    <property type="entry name" value="PPP4R2"/>
</dbReference>
<dbReference type="GO" id="GO:0005737">
    <property type="term" value="C:cytoplasm"/>
    <property type="evidence" value="ECO:0007669"/>
    <property type="project" value="TreeGrafter"/>
</dbReference>